<evidence type="ECO:0000256" key="2">
    <source>
        <dbReference type="ARBA" id="ARBA00022475"/>
    </source>
</evidence>
<feature type="transmembrane region" description="Helical" evidence="6">
    <location>
        <begin position="155"/>
        <end position="174"/>
    </location>
</feature>
<name>A0A381PA29_9ZZZZ</name>
<feature type="domain" description="EamA" evidence="7">
    <location>
        <begin position="7"/>
        <end position="141"/>
    </location>
</feature>
<dbReference type="InterPro" id="IPR050638">
    <property type="entry name" value="AA-Vitamin_Transporters"/>
</dbReference>
<feature type="transmembrane region" description="Helical" evidence="6">
    <location>
        <begin position="96"/>
        <end position="118"/>
    </location>
</feature>
<protein>
    <recommendedName>
        <fullName evidence="7">EamA domain-containing protein</fullName>
    </recommendedName>
</protein>
<dbReference type="InterPro" id="IPR037185">
    <property type="entry name" value="EmrE-like"/>
</dbReference>
<evidence type="ECO:0000256" key="5">
    <source>
        <dbReference type="ARBA" id="ARBA00023136"/>
    </source>
</evidence>
<dbReference type="Pfam" id="PF00892">
    <property type="entry name" value="EamA"/>
    <property type="match status" value="2"/>
</dbReference>
<sequence>MKKYLPYLAIIIAALLWSLDAFLRQSLYSLSPLLIITIEHGIGSLLFIPLLNKYWVKIKRLNQTGWVSLLWISFLGGICGTYFYTKALGYVGYIDLSIVVLLQKFQPLFAVSLAAIILKEKLSRRYLVLALFAMIGGYLVTFGNKPLSVWDNNTLIAALFSLLAAFCWGSSTVLGKQALIYLPYNLVTALRLVITTITGIVIMLFSDWTIIYSHISYPQWKMLLLIVFSTGTVALFIYYYGLNRLPASHTTLFELFWPLSAVVIDWIIKGEPLSFSQLLGAMILLTSMTILTQENSNERSQSKRS</sequence>
<dbReference type="GO" id="GO:0005886">
    <property type="term" value="C:plasma membrane"/>
    <property type="evidence" value="ECO:0007669"/>
    <property type="project" value="UniProtKB-SubCell"/>
</dbReference>
<feature type="transmembrane region" description="Helical" evidence="6">
    <location>
        <begin position="222"/>
        <end position="240"/>
    </location>
</feature>
<comment type="subcellular location">
    <subcellularLocation>
        <location evidence="1">Cell membrane</location>
        <topology evidence="1">Multi-pass membrane protein</topology>
    </subcellularLocation>
</comment>
<reference evidence="8" key="1">
    <citation type="submission" date="2018-05" db="EMBL/GenBank/DDBJ databases">
        <authorList>
            <person name="Lanie J.A."/>
            <person name="Ng W.-L."/>
            <person name="Kazmierczak K.M."/>
            <person name="Andrzejewski T.M."/>
            <person name="Davidsen T.M."/>
            <person name="Wayne K.J."/>
            <person name="Tettelin H."/>
            <person name="Glass J.I."/>
            <person name="Rusch D."/>
            <person name="Podicherti R."/>
            <person name="Tsui H.-C.T."/>
            <person name="Winkler M.E."/>
        </authorList>
    </citation>
    <scope>NUCLEOTIDE SEQUENCE</scope>
</reference>
<dbReference type="PANTHER" id="PTHR32322">
    <property type="entry name" value="INNER MEMBRANE TRANSPORTER"/>
    <property type="match status" value="1"/>
</dbReference>
<gene>
    <name evidence="8" type="ORF">METZ01_LOCUS16664</name>
</gene>
<feature type="transmembrane region" description="Helical" evidence="6">
    <location>
        <begin position="186"/>
        <end position="210"/>
    </location>
</feature>
<dbReference type="AlphaFoldDB" id="A0A381PA29"/>
<dbReference type="EMBL" id="UINC01000926">
    <property type="protein sequence ID" value="SUZ63810.1"/>
    <property type="molecule type" value="Genomic_DNA"/>
</dbReference>
<keyword evidence="4 6" id="KW-1133">Transmembrane helix</keyword>
<evidence type="ECO:0000259" key="7">
    <source>
        <dbReference type="Pfam" id="PF00892"/>
    </source>
</evidence>
<feature type="transmembrane region" description="Helical" evidence="6">
    <location>
        <begin position="125"/>
        <end position="143"/>
    </location>
</feature>
<evidence type="ECO:0000313" key="8">
    <source>
        <dbReference type="EMBL" id="SUZ63810.1"/>
    </source>
</evidence>
<evidence type="ECO:0000256" key="4">
    <source>
        <dbReference type="ARBA" id="ARBA00022989"/>
    </source>
</evidence>
<keyword evidence="5 6" id="KW-0472">Membrane</keyword>
<feature type="domain" description="EamA" evidence="7">
    <location>
        <begin position="156"/>
        <end position="291"/>
    </location>
</feature>
<dbReference type="SUPFAM" id="SSF103481">
    <property type="entry name" value="Multidrug resistance efflux transporter EmrE"/>
    <property type="match status" value="2"/>
</dbReference>
<keyword evidence="2" id="KW-1003">Cell membrane</keyword>
<evidence type="ECO:0000256" key="1">
    <source>
        <dbReference type="ARBA" id="ARBA00004651"/>
    </source>
</evidence>
<dbReference type="PANTHER" id="PTHR32322:SF18">
    <property type="entry name" value="S-ADENOSYLMETHIONINE_S-ADENOSYLHOMOCYSTEINE TRANSPORTER"/>
    <property type="match status" value="1"/>
</dbReference>
<keyword evidence="3 6" id="KW-0812">Transmembrane</keyword>
<evidence type="ECO:0000256" key="3">
    <source>
        <dbReference type="ARBA" id="ARBA00022692"/>
    </source>
</evidence>
<accession>A0A381PA29</accession>
<feature type="transmembrane region" description="Helical" evidence="6">
    <location>
        <begin position="33"/>
        <end position="52"/>
    </location>
</feature>
<dbReference type="InterPro" id="IPR000620">
    <property type="entry name" value="EamA_dom"/>
</dbReference>
<feature type="transmembrane region" description="Helical" evidence="6">
    <location>
        <begin position="64"/>
        <end position="84"/>
    </location>
</feature>
<evidence type="ECO:0000256" key="6">
    <source>
        <dbReference type="SAM" id="Phobius"/>
    </source>
</evidence>
<organism evidence="8">
    <name type="scientific">marine metagenome</name>
    <dbReference type="NCBI Taxonomy" id="408172"/>
    <lineage>
        <taxon>unclassified sequences</taxon>
        <taxon>metagenomes</taxon>
        <taxon>ecological metagenomes</taxon>
    </lineage>
</organism>
<proteinExistence type="predicted"/>